<evidence type="ECO:0000256" key="2">
    <source>
        <dbReference type="ARBA" id="ARBA00004749"/>
    </source>
</evidence>
<keyword evidence="8" id="KW-0812">Transmembrane</keyword>
<comment type="caution">
    <text evidence="10">The sequence shown here is derived from an EMBL/GenBank/DDBJ whole genome shotgun (WGS) entry which is preliminary data.</text>
</comment>
<dbReference type="SUPFAM" id="SSF51905">
    <property type="entry name" value="FAD/NAD(P)-binding domain"/>
    <property type="match status" value="1"/>
</dbReference>
<dbReference type="InterPro" id="IPR036188">
    <property type="entry name" value="FAD/NAD-bd_sf"/>
</dbReference>
<dbReference type="PRINTS" id="PR00420">
    <property type="entry name" value="RNGMNOXGNASE"/>
</dbReference>
<feature type="transmembrane region" description="Helical" evidence="8">
    <location>
        <begin position="21"/>
        <end position="37"/>
    </location>
</feature>
<name>A0A099KAJ2_COLPS</name>
<keyword evidence="8" id="KW-0472">Membrane</keyword>
<keyword evidence="5" id="KW-0274">FAD</keyword>
<keyword evidence="6" id="KW-0560">Oxidoreductase</keyword>
<evidence type="ECO:0000256" key="1">
    <source>
        <dbReference type="ARBA" id="ARBA00001974"/>
    </source>
</evidence>
<dbReference type="AlphaFoldDB" id="A0A099KAJ2"/>
<evidence type="ECO:0000313" key="11">
    <source>
        <dbReference type="Proteomes" id="UP000029843"/>
    </source>
</evidence>
<dbReference type="GO" id="GO:0071949">
    <property type="term" value="F:FAD binding"/>
    <property type="evidence" value="ECO:0007669"/>
    <property type="project" value="InterPro"/>
</dbReference>
<dbReference type="PROSITE" id="PS01304">
    <property type="entry name" value="UBIH"/>
    <property type="match status" value="1"/>
</dbReference>
<dbReference type="Pfam" id="PF01494">
    <property type="entry name" value="FAD_binding_3"/>
    <property type="match status" value="1"/>
</dbReference>
<proteinExistence type="inferred from homology"/>
<evidence type="ECO:0000313" key="10">
    <source>
        <dbReference type="EMBL" id="KGJ87320.1"/>
    </source>
</evidence>
<evidence type="ECO:0000256" key="7">
    <source>
        <dbReference type="ARBA" id="ARBA00023033"/>
    </source>
</evidence>
<evidence type="ECO:0000256" key="5">
    <source>
        <dbReference type="ARBA" id="ARBA00022827"/>
    </source>
</evidence>
<dbReference type="InterPro" id="IPR051205">
    <property type="entry name" value="UbiH/COQ6_monooxygenase"/>
</dbReference>
<dbReference type="InterPro" id="IPR018168">
    <property type="entry name" value="Ubi_Hdrlase_CS"/>
</dbReference>
<dbReference type="Gene3D" id="3.50.50.60">
    <property type="entry name" value="FAD/NAD(P)-binding domain"/>
    <property type="match status" value="2"/>
</dbReference>
<evidence type="ECO:0000256" key="8">
    <source>
        <dbReference type="SAM" id="Phobius"/>
    </source>
</evidence>
<keyword evidence="8" id="KW-1133">Transmembrane helix</keyword>
<protein>
    <submittedName>
        <fullName evidence="10">Ubiquinone biosynthesis hydroxylase, UbiH/UbiF/VisC/COQ6 family</fullName>
    </submittedName>
</protein>
<gene>
    <name evidence="10" type="ORF">ND2E_0727</name>
</gene>
<comment type="pathway">
    <text evidence="2">Cofactor biosynthesis; ubiquinone biosynthesis.</text>
</comment>
<keyword evidence="10" id="KW-0830">Ubiquinone</keyword>
<reference evidence="10 11" key="1">
    <citation type="submission" date="2014-08" db="EMBL/GenBank/DDBJ databases">
        <title>Genomic and Phenotypic Diversity of Colwellia psychrerythraea strains from Disparate Marine Basins.</title>
        <authorList>
            <person name="Techtmann S.M."/>
            <person name="Stelling S.C."/>
            <person name="Utturkar S.M."/>
            <person name="Alshibli N."/>
            <person name="Harris A."/>
            <person name="Brown S.D."/>
            <person name="Hazen T.C."/>
        </authorList>
    </citation>
    <scope>NUCLEOTIDE SEQUENCE [LARGE SCALE GENOMIC DNA]</scope>
    <source>
        <strain evidence="10 11">ND2E</strain>
    </source>
</reference>
<evidence type="ECO:0000259" key="9">
    <source>
        <dbReference type="Pfam" id="PF01494"/>
    </source>
</evidence>
<dbReference type="UniPathway" id="UPA00232"/>
<dbReference type="Proteomes" id="UP000029843">
    <property type="component" value="Unassembled WGS sequence"/>
</dbReference>
<dbReference type="PATRIC" id="fig|28229.4.peg.4213"/>
<dbReference type="GO" id="GO:0006744">
    <property type="term" value="P:ubiquinone biosynthetic process"/>
    <property type="evidence" value="ECO:0007669"/>
    <property type="project" value="UniProtKB-UniPathway"/>
</dbReference>
<accession>A0A099KAJ2</accession>
<dbReference type="EMBL" id="JQED01000055">
    <property type="protein sequence ID" value="KGJ87320.1"/>
    <property type="molecule type" value="Genomic_DNA"/>
</dbReference>
<organism evidence="10 11">
    <name type="scientific">Colwellia psychrerythraea</name>
    <name type="common">Vibrio psychroerythus</name>
    <dbReference type="NCBI Taxonomy" id="28229"/>
    <lineage>
        <taxon>Bacteria</taxon>
        <taxon>Pseudomonadati</taxon>
        <taxon>Pseudomonadota</taxon>
        <taxon>Gammaproteobacteria</taxon>
        <taxon>Alteromonadales</taxon>
        <taxon>Colwelliaceae</taxon>
        <taxon>Colwellia</taxon>
    </lineage>
</organism>
<feature type="domain" description="FAD-binding" evidence="9">
    <location>
        <begin position="19"/>
        <end position="368"/>
    </location>
</feature>
<evidence type="ECO:0000256" key="4">
    <source>
        <dbReference type="ARBA" id="ARBA00022630"/>
    </source>
</evidence>
<dbReference type="GO" id="GO:0019168">
    <property type="term" value="F:2-polyprenylphenol 6-hydroxylase activity"/>
    <property type="evidence" value="ECO:0007669"/>
    <property type="project" value="TreeGrafter"/>
</dbReference>
<dbReference type="NCBIfam" id="TIGR01988">
    <property type="entry name" value="Ubi-OHases"/>
    <property type="match status" value="1"/>
</dbReference>
<evidence type="ECO:0000256" key="3">
    <source>
        <dbReference type="ARBA" id="ARBA00005349"/>
    </source>
</evidence>
<dbReference type="InterPro" id="IPR010971">
    <property type="entry name" value="UbiH/COQ6"/>
</dbReference>
<sequence length="455" mass="49397">MSIQGVVLLTSRREKMQKFDVLIVGAGMVGLTLALALRKNSQLKIAMVDTSAVPELDDTIDVRVSAINVASKNIFANLGVWSALENSRIQDYQHMHVWDKAGLGKLDFSAKDSATFPSEDNLGWIIENKVIRHALWQQAELDEGIHFFNGNKLASISQGDSEVFATFASEPSPDDRHGDSSPTAPIIAKLVVGADGANSWVRQQMNMAMIFKDYDHHAIVATVKCPQGHKNTAWQVFLPTGPLAFLPLNSGKQGTPLQGTADSANNLCSIVYSTAPEDAKRLTALDSIDFAKELTAASDGKLGDITLESERFTYPLTMRLAQDFVKDRVVLIGDAAHTIHPLAGQGVNLGLLDAAALAQTLTSTLDEHDENYPELVNASDLKAFSRWRKSEATEMITAMAGIKQAFAPQQSPVKLLRGVGMNVLNHFAPAKNRLIAQALGIKSDLPELAYQKDAL</sequence>
<keyword evidence="7" id="KW-0503">Monooxygenase</keyword>
<comment type="cofactor">
    <cofactor evidence="1">
        <name>FAD</name>
        <dbReference type="ChEBI" id="CHEBI:57692"/>
    </cofactor>
</comment>
<dbReference type="InterPro" id="IPR002938">
    <property type="entry name" value="FAD-bd"/>
</dbReference>
<keyword evidence="4" id="KW-0285">Flavoprotein</keyword>
<comment type="similarity">
    <text evidence="3">Belongs to the UbiH/COQ6 family.</text>
</comment>
<dbReference type="PANTHER" id="PTHR43876">
    <property type="entry name" value="UBIQUINONE BIOSYNTHESIS MONOOXYGENASE COQ6, MITOCHONDRIAL"/>
    <property type="match status" value="1"/>
</dbReference>
<dbReference type="PANTHER" id="PTHR43876:SF7">
    <property type="entry name" value="UBIQUINONE BIOSYNTHESIS MONOOXYGENASE COQ6, MITOCHONDRIAL"/>
    <property type="match status" value="1"/>
</dbReference>
<evidence type="ECO:0000256" key="6">
    <source>
        <dbReference type="ARBA" id="ARBA00023002"/>
    </source>
</evidence>